<dbReference type="EMBL" id="SPHZ02000003">
    <property type="protein sequence ID" value="KAF0926875.1"/>
    <property type="molecule type" value="Genomic_DNA"/>
</dbReference>
<evidence type="ECO:0000313" key="3">
    <source>
        <dbReference type="Proteomes" id="UP000479710"/>
    </source>
</evidence>
<organism evidence="2 3">
    <name type="scientific">Oryza meyeriana var. granulata</name>
    <dbReference type="NCBI Taxonomy" id="110450"/>
    <lineage>
        <taxon>Eukaryota</taxon>
        <taxon>Viridiplantae</taxon>
        <taxon>Streptophyta</taxon>
        <taxon>Embryophyta</taxon>
        <taxon>Tracheophyta</taxon>
        <taxon>Spermatophyta</taxon>
        <taxon>Magnoliopsida</taxon>
        <taxon>Liliopsida</taxon>
        <taxon>Poales</taxon>
        <taxon>Poaceae</taxon>
        <taxon>BOP clade</taxon>
        <taxon>Oryzoideae</taxon>
        <taxon>Oryzeae</taxon>
        <taxon>Oryzinae</taxon>
        <taxon>Oryza</taxon>
        <taxon>Oryza meyeriana</taxon>
    </lineage>
</organism>
<dbReference type="AlphaFoldDB" id="A0A6G1EQI3"/>
<dbReference type="Gene3D" id="1.10.287.2250">
    <property type="match status" value="1"/>
</dbReference>
<reference evidence="2 3" key="1">
    <citation type="submission" date="2019-11" db="EMBL/GenBank/DDBJ databases">
        <title>Whole genome sequence of Oryza granulata.</title>
        <authorList>
            <person name="Li W."/>
        </authorList>
    </citation>
    <scope>NUCLEOTIDE SEQUENCE [LARGE SCALE GENOMIC DNA]</scope>
    <source>
        <strain evidence="3">cv. Menghai</strain>
        <tissue evidence="2">Leaf</tissue>
    </source>
</reference>
<dbReference type="SUPFAM" id="SSF54001">
    <property type="entry name" value="Cysteine proteinases"/>
    <property type="match status" value="1"/>
</dbReference>
<dbReference type="InterPro" id="IPR038765">
    <property type="entry name" value="Papain-like_cys_pep_sf"/>
</dbReference>
<dbReference type="OrthoDB" id="696604at2759"/>
<evidence type="ECO:0000313" key="2">
    <source>
        <dbReference type="EMBL" id="KAF0926877.1"/>
    </source>
</evidence>
<accession>A0A6G1EQI3</accession>
<protein>
    <recommendedName>
        <fullName evidence="1">Cathepsin propeptide inhibitor domain-containing protein</fullName>
    </recommendedName>
</protein>
<dbReference type="EMBL" id="SPHZ02000003">
    <property type="protein sequence ID" value="KAF0926877.1"/>
    <property type="molecule type" value="Genomic_DNA"/>
</dbReference>
<dbReference type="Pfam" id="PF08246">
    <property type="entry name" value="Inhibitor_I29"/>
    <property type="match status" value="1"/>
</dbReference>
<evidence type="ECO:0000259" key="1">
    <source>
        <dbReference type="SMART" id="SM00848"/>
    </source>
</evidence>
<dbReference type="EMBL" id="SPHZ02000003">
    <property type="protein sequence ID" value="KAF0926876.1"/>
    <property type="molecule type" value="Genomic_DNA"/>
</dbReference>
<dbReference type="InterPro" id="IPR013201">
    <property type="entry name" value="Prot_inhib_I29"/>
</dbReference>
<dbReference type="Proteomes" id="UP000479710">
    <property type="component" value="Unassembled WGS sequence"/>
</dbReference>
<proteinExistence type="predicted"/>
<name>A0A6G1EQI3_9ORYZ</name>
<gene>
    <name evidence="2" type="ORF">E2562_027731</name>
</gene>
<sequence length="192" mass="21830">MLLRSFAMKILKKGNFQSLAYDVGRSNTTRLLASFLRVPSGELKLKLFSPGNIMGVSVASAIAGNWYAANNATGEPSCKLTGEEAIKTSHDERFKSSKLADEEAMKEETLKVRHQQWMKECNRTYKDEAEKARRFEIFKSNVEFIEKFNAEEEEKYGPRKNVIGTNGFADWTRGEYLALLTPFEDIDVDRVV</sequence>
<feature type="domain" description="Cathepsin propeptide inhibitor" evidence="1">
    <location>
        <begin position="114"/>
        <end position="176"/>
    </location>
</feature>
<dbReference type="SMART" id="SM00848">
    <property type="entry name" value="Inhibitor_I29"/>
    <property type="match status" value="1"/>
</dbReference>
<keyword evidence="3" id="KW-1185">Reference proteome</keyword>
<comment type="caution">
    <text evidence="2">The sequence shown here is derived from an EMBL/GenBank/DDBJ whole genome shotgun (WGS) entry which is preliminary data.</text>
</comment>